<feature type="region of interest" description="Disordered" evidence="2">
    <location>
        <begin position="47"/>
        <end position="83"/>
    </location>
</feature>
<dbReference type="Pfam" id="PF00010">
    <property type="entry name" value="HLH"/>
    <property type="match status" value="1"/>
</dbReference>
<keyword evidence="1" id="KW-0175">Coiled coil</keyword>
<dbReference type="PANTHER" id="PTHR47336">
    <property type="entry name" value="TRANSCRIPTION FACTOR HMS1-RELATED"/>
    <property type="match status" value="1"/>
</dbReference>
<feature type="coiled-coil region" evidence="1">
    <location>
        <begin position="350"/>
        <end position="377"/>
    </location>
</feature>
<dbReference type="VEuPathDB" id="FungiDB:HMPREF1541_08697"/>
<dbReference type="InterPro" id="IPR011598">
    <property type="entry name" value="bHLH_dom"/>
</dbReference>
<feature type="domain" description="BHLH" evidence="3">
    <location>
        <begin position="265"/>
        <end position="353"/>
    </location>
</feature>
<accession>W2RJC4</accession>
<feature type="compositionally biased region" description="Polar residues" evidence="2">
    <location>
        <begin position="196"/>
        <end position="207"/>
    </location>
</feature>
<evidence type="ECO:0000256" key="2">
    <source>
        <dbReference type="SAM" id="MobiDB-lite"/>
    </source>
</evidence>
<sequence length="396" mass="43611">MPFSRLYRREPPLAGAEDYDLNMPYNPNQWHEQEMDFTCHPAFNQTTQLSGLRNPTSMDTNDSQPTYLRPTAMSKPSTDGSTPVEMFNTGPFGFSDLINMDSNTVSPLDISSSSSVRTESLAGIEATSQSPAFRATSGSALPPLQERMCPLISGDTDTCEPSQCGPNAPCMNFANLPPIEECASIPCMTPPDEVPPTSSSPTNIRTSSRVRRALVTKRSLTTMSSSSSEDKKPAVAPAATRRPQAAGRTTSADRPAPSRLDKKQRAKQAHSLVEKKYRENLNTKLSLLHTTLQNAAYGPRRYNEADSDIDLEDDYDGGDAPAMIKKDFTAGGPAPKFRKSEVLDDAMNYVNQTEVEMRHMETEILRLSDRVKALEKLVKCEDCSLLKRMVQMQVAT</sequence>
<dbReference type="RefSeq" id="XP_008721238.1">
    <property type="nucleotide sequence ID" value="XM_008723016.1"/>
</dbReference>
<dbReference type="InterPro" id="IPR052099">
    <property type="entry name" value="Regulatory_TF_Diverse"/>
</dbReference>
<dbReference type="Gene3D" id="4.10.280.10">
    <property type="entry name" value="Helix-loop-helix DNA-binding domain"/>
    <property type="match status" value="1"/>
</dbReference>
<dbReference type="InParanoid" id="W2RJC4"/>
<dbReference type="eggNOG" id="KOG2588">
    <property type="taxonomic scope" value="Eukaryota"/>
</dbReference>
<keyword evidence="5" id="KW-1185">Reference proteome</keyword>
<dbReference type="PROSITE" id="PS50888">
    <property type="entry name" value="BHLH"/>
    <property type="match status" value="1"/>
</dbReference>
<dbReference type="HOGENOM" id="CLU_591837_0_0_1"/>
<evidence type="ECO:0000259" key="3">
    <source>
        <dbReference type="PROSITE" id="PS50888"/>
    </source>
</evidence>
<reference evidence="4 5" key="1">
    <citation type="submission" date="2013-03" db="EMBL/GenBank/DDBJ databases">
        <title>The Genome Sequence of Phialophora europaea CBS 101466.</title>
        <authorList>
            <consortium name="The Broad Institute Genomics Platform"/>
            <person name="Cuomo C."/>
            <person name="de Hoog S."/>
            <person name="Gorbushina A."/>
            <person name="Walker B."/>
            <person name="Young S.K."/>
            <person name="Zeng Q."/>
            <person name="Gargeya S."/>
            <person name="Fitzgerald M."/>
            <person name="Haas B."/>
            <person name="Abouelleil A."/>
            <person name="Allen A.W."/>
            <person name="Alvarado L."/>
            <person name="Arachchi H.M."/>
            <person name="Berlin A.M."/>
            <person name="Chapman S.B."/>
            <person name="Gainer-Dewar J."/>
            <person name="Goldberg J."/>
            <person name="Griggs A."/>
            <person name="Gujja S."/>
            <person name="Hansen M."/>
            <person name="Howarth C."/>
            <person name="Imamovic A."/>
            <person name="Ireland A."/>
            <person name="Larimer J."/>
            <person name="McCowan C."/>
            <person name="Murphy C."/>
            <person name="Pearson M."/>
            <person name="Poon T.W."/>
            <person name="Priest M."/>
            <person name="Roberts A."/>
            <person name="Saif S."/>
            <person name="Shea T."/>
            <person name="Sisk P."/>
            <person name="Sykes S."/>
            <person name="Wortman J."/>
            <person name="Nusbaum C."/>
            <person name="Birren B."/>
        </authorList>
    </citation>
    <scope>NUCLEOTIDE SEQUENCE [LARGE SCALE GENOMIC DNA]</scope>
    <source>
        <strain evidence="4 5">CBS 101466</strain>
    </source>
</reference>
<dbReference type="InterPro" id="IPR036638">
    <property type="entry name" value="HLH_DNA-bd_sf"/>
</dbReference>
<feature type="region of interest" description="Disordered" evidence="2">
    <location>
        <begin position="192"/>
        <end position="270"/>
    </location>
</feature>
<name>W2RJC4_CYPE1</name>
<dbReference type="Proteomes" id="UP000030752">
    <property type="component" value="Unassembled WGS sequence"/>
</dbReference>
<organism evidence="4 5">
    <name type="scientific">Cyphellophora europaea (strain CBS 101466)</name>
    <name type="common">Phialophora europaea</name>
    <dbReference type="NCBI Taxonomy" id="1220924"/>
    <lineage>
        <taxon>Eukaryota</taxon>
        <taxon>Fungi</taxon>
        <taxon>Dikarya</taxon>
        <taxon>Ascomycota</taxon>
        <taxon>Pezizomycotina</taxon>
        <taxon>Eurotiomycetes</taxon>
        <taxon>Chaetothyriomycetidae</taxon>
        <taxon>Chaetothyriales</taxon>
        <taxon>Cyphellophoraceae</taxon>
        <taxon>Cyphellophora</taxon>
    </lineage>
</organism>
<dbReference type="OrthoDB" id="2133190at2759"/>
<dbReference type="GeneID" id="19976036"/>
<evidence type="ECO:0000313" key="4">
    <source>
        <dbReference type="EMBL" id="ETN36420.1"/>
    </source>
</evidence>
<dbReference type="GO" id="GO:0046983">
    <property type="term" value="F:protein dimerization activity"/>
    <property type="evidence" value="ECO:0007669"/>
    <property type="project" value="InterPro"/>
</dbReference>
<evidence type="ECO:0000256" key="1">
    <source>
        <dbReference type="SAM" id="Coils"/>
    </source>
</evidence>
<gene>
    <name evidence="4" type="ORF">HMPREF1541_08697</name>
</gene>
<dbReference type="SUPFAM" id="SSF47459">
    <property type="entry name" value="HLH, helix-loop-helix DNA-binding domain"/>
    <property type="match status" value="1"/>
</dbReference>
<dbReference type="EMBL" id="KB822725">
    <property type="protein sequence ID" value="ETN36420.1"/>
    <property type="molecule type" value="Genomic_DNA"/>
</dbReference>
<proteinExistence type="predicted"/>
<dbReference type="AlphaFoldDB" id="W2RJC4"/>
<feature type="compositionally biased region" description="Polar residues" evidence="2">
    <location>
        <begin position="47"/>
        <end position="66"/>
    </location>
</feature>
<dbReference type="PANTHER" id="PTHR47336:SF2">
    <property type="entry name" value="TRANSCRIPTION FACTOR HMS1-RELATED"/>
    <property type="match status" value="1"/>
</dbReference>
<dbReference type="STRING" id="1220924.W2RJC4"/>
<evidence type="ECO:0000313" key="5">
    <source>
        <dbReference type="Proteomes" id="UP000030752"/>
    </source>
</evidence>
<protein>
    <recommendedName>
        <fullName evidence="3">BHLH domain-containing protein</fullName>
    </recommendedName>
</protein>